<accession>A0ABU7EYY6</accession>
<organism evidence="1 2">
    <name type="scientific">Characodon lateralis</name>
    <dbReference type="NCBI Taxonomy" id="208331"/>
    <lineage>
        <taxon>Eukaryota</taxon>
        <taxon>Metazoa</taxon>
        <taxon>Chordata</taxon>
        <taxon>Craniata</taxon>
        <taxon>Vertebrata</taxon>
        <taxon>Euteleostomi</taxon>
        <taxon>Actinopterygii</taxon>
        <taxon>Neopterygii</taxon>
        <taxon>Teleostei</taxon>
        <taxon>Neoteleostei</taxon>
        <taxon>Acanthomorphata</taxon>
        <taxon>Ovalentaria</taxon>
        <taxon>Atherinomorphae</taxon>
        <taxon>Cyprinodontiformes</taxon>
        <taxon>Goodeidae</taxon>
        <taxon>Characodon</taxon>
    </lineage>
</organism>
<evidence type="ECO:0000313" key="1">
    <source>
        <dbReference type="EMBL" id="MED6291504.1"/>
    </source>
</evidence>
<protein>
    <submittedName>
        <fullName evidence="1">Uncharacterized protein</fullName>
    </submittedName>
</protein>
<keyword evidence="2" id="KW-1185">Reference proteome</keyword>
<evidence type="ECO:0000313" key="2">
    <source>
        <dbReference type="Proteomes" id="UP001352852"/>
    </source>
</evidence>
<dbReference type="Proteomes" id="UP001352852">
    <property type="component" value="Unassembled WGS sequence"/>
</dbReference>
<gene>
    <name evidence="1" type="ORF">CHARACLAT_024377</name>
</gene>
<comment type="caution">
    <text evidence="1">The sequence shown here is derived from an EMBL/GenBank/DDBJ whole genome shotgun (WGS) entry which is preliminary data.</text>
</comment>
<proteinExistence type="predicted"/>
<dbReference type="EMBL" id="JAHUTJ010068261">
    <property type="protein sequence ID" value="MED6291504.1"/>
    <property type="molecule type" value="Genomic_DNA"/>
</dbReference>
<reference evidence="1 2" key="1">
    <citation type="submission" date="2021-06" db="EMBL/GenBank/DDBJ databases">
        <authorList>
            <person name="Palmer J.M."/>
        </authorList>
    </citation>
    <scope>NUCLEOTIDE SEQUENCE [LARGE SCALE GENOMIC DNA]</scope>
    <source>
        <strain evidence="1 2">CL_MEX2019</strain>
        <tissue evidence="1">Muscle</tissue>
    </source>
</reference>
<sequence>MVKLVNGLHLFSALSSSRTPMLFTQQSVSTHSYTHPHTDYIVTAAALGQTARSKADHLQQAMTQQLRQMEEHWLEPATHQLQDKFLPPEHQYVYFYVYI</sequence>
<name>A0ABU7EYY6_9TELE</name>